<accession>A0A161ZRH7</accession>
<reference evidence="2" key="1">
    <citation type="journal article" date="2016" name="Nat. Genet.">
        <title>A high-quality carrot genome assembly provides new insights into carotenoid accumulation and asterid genome evolution.</title>
        <authorList>
            <person name="Iorizzo M."/>
            <person name="Ellison S."/>
            <person name="Senalik D."/>
            <person name="Zeng P."/>
            <person name="Satapoomin P."/>
            <person name="Huang J."/>
            <person name="Bowman M."/>
            <person name="Iovene M."/>
            <person name="Sanseverino W."/>
            <person name="Cavagnaro P."/>
            <person name="Yildiz M."/>
            <person name="Macko-Podgorni A."/>
            <person name="Moranska E."/>
            <person name="Grzebelus E."/>
            <person name="Grzebelus D."/>
            <person name="Ashrafi H."/>
            <person name="Zheng Z."/>
            <person name="Cheng S."/>
            <person name="Spooner D."/>
            <person name="Van Deynze A."/>
            <person name="Simon P."/>
        </authorList>
    </citation>
    <scope>NUCLEOTIDE SEQUENCE [LARGE SCALE GENOMIC DNA]</scope>
    <source>
        <tissue evidence="2">Leaf</tissue>
    </source>
</reference>
<reference evidence="3" key="2">
    <citation type="submission" date="2022-03" db="EMBL/GenBank/DDBJ databases">
        <title>Draft title - Genomic analysis of global carrot germplasm unveils the trajectory of domestication and the origin of high carotenoid orange carrot.</title>
        <authorList>
            <person name="Iorizzo M."/>
            <person name="Ellison S."/>
            <person name="Senalik D."/>
            <person name="Macko-Podgorni A."/>
            <person name="Grzebelus D."/>
            <person name="Bostan H."/>
            <person name="Rolling W."/>
            <person name="Curaba J."/>
            <person name="Simon P."/>
        </authorList>
    </citation>
    <scope>NUCLEOTIDE SEQUENCE</scope>
    <source>
        <tissue evidence="3">Leaf</tissue>
    </source>
</reference>
<organism evidence="2">
    <name type="scientific">Daucus carota subsp. sativus</name>
    <name type="common">Carrot</name>
    <dbReference type="NCBI Taxonomy" id="79200"/>
    <lineage>
        <taxon>Eukaryota</taxon>
        <taxon>Viridiplantae</taxon>
        <taxon>Streptophyta</taxon>
        <taxon>Embryophyta</taxon>
        <taxon>Tracheophyta</taxon>
        <taxon>Spermatophyta</taxon>
        <taxon>Magnoliopsida</taxon>
        <taxon>eudicotyledons</taxon>
        <taxon>Gunneridae</taxon>
        <taxon>Pentapetalae</taxon>
        <taxon>asterids</taxon>
        <taxon>campanulids</taxon>
        <taxon>Apiales</taxon>
        <taxon>Apiaceae</taxon>
        <taxon>Apioideae</taxon>
        <taxon>Scandiceae</taxon>
        <taxon>Daucinae</taxon>
        <taxon>Daucus</taxon>
        <taxon>Daucus sect. Daucus</taxon>
    </lineage>
</organism>
<dbReference type="Gramene" id="KZM90302">
    <property type="protein sequence ID" value="KZM90302"/>
    <property type="gene ID" value="DCAR_022333"/>
</dbReference>
<evidence type="ECO:0000256" key="1">
    <source>
        <dbReference type="SAM" id="MobiDB-lite"/>
    </source>
</evidence>
<protein>
    <submittedName>
        <fullName evidence="2">Uncharacterized protein</fullName>
    </submittedName>
</protein>
<gene>
    <name evidence="2" type="ORF">DCAR_022333</name>
    <name evidence="3" type="ORF">DCAR_0623850</name>
</gene>
<dbReference type="Proteomes" id="UP000077755">
    <property type="component" value="Chromosome 6"/>
</dbReference>
<feature type="region of interest" description="Disordered" evidence="1">
    <location>
        <begin position="1"/>
        <end position="22"/>
    </location>
</feature>
<evidence type="ECO:0000313" key="3">
    <source>
        <dbReference type="EMBL" id="WOH04441.1"/>
    </source>
</evidence>
<evidence type="ECO:0000313" key="4">
    <source>
        <dbReference type="Proteomes" id="UP000077755"/>
    </source>
</evidence>
<name>A0A161ZRH7_DAUCS</name>
<evidence type="ECO:0000313" key="2">
    <source>
        <dbReference type="EMBL" id="KZM90302.1"/>
    </source>
</evidence>
<keyword evidence="4" id="KW-1185">Reference proteome</keyword>
<dbReference type="PANTHER" id="PTHR35123">
    <property type="entry name" value="OS07G0633900 PROTEIN-RELATED"/>
    <property type="match status" value="1"/>
</dbReference>
<proteinExistence type="predicted"/>
<dbReference type="EMBL" id="LNRQ01000006">
    <property type="protein sequence ID" value="KZM90302.1"/>
    <property type="molecule type" value="Genomic_DNA"/>
</dbReference>
<dbReference type="EMBL" id="CP093348">
    <property type="protein sequence ID" value="WOH04441.1"/>
    <property type="molecule type" value="Genomic_DNA"/>
</dbReference>
<sequence length="128" mass="14530">MSDPHQDLSNCGGADKDGGGFCRKSVRGNVCEKEENRVPLFRFRKLRRKNKLPSSESRWCCFGGKEENVGGWGCFMCFRRSPGGDSPARSDPNSPNFTFELMRSMIEKNDFYSKDCNTHFESEGDPKD</sequence>
<dbReference type="AlphaFoldDB" id="A0A161ZRH7"/>
<dbReference type="PANTHER" id="PTHR35123:SF2">
    <property type="entry name" value="UBIQUITIN CARBOXYL-TERMINAL HYDROLASE-LIKE PROTEIN"/>
    <property type="match status" value="1"/>
</dbReference>